<feature type="domain" description="Glycosyltransferase subfamily 4-like N-terminal" evidence="3">
    <location>
        <begin position="16"/>
        <end position="177"/>
    </location>
</feature>
<dbReference type="AlphaFoldDB" id="A0A2S5KIQ8"/>
<dbReference type="Pfam" id="PF13439">
    <property type="entry name" value="Glyco_transf_4"/>
    <property type="match status" value="1"/>
</dbReference>
<comment type="caution">
    <text evidence="4">The sequence shown here is derived from an EMBL/GenBank/DDBJ whole genome shotgun (WGS) entry which is preliminary data.</text>
</comment>
<keyword evidence="1 4" id="KW-0808">Transferase</keyword>
<gene>
    <name evidence="4" type="ORF">C4K68_25485</name>
</gene>
<protein>
    <submittedName>
        <fullName evidence="4">Glycosyl transferase family 1</fullName>
    </submittedName>
</protein>
<dbReference type="GO" id="GO:0009103">
    <property type="term" value="P:lipopolysaccharide biosynthetic process"/>
    <property type="evidence" value="ECO:0007669"/>
    <property type="project" value="TreeGrafter"/>
</dbReference>
<dbReference type="Proteomes" id="UP000238196">
    <property type="component" value="Unassembled WGS sequence"/>
</dbReference>
<sequence length="380" mass="43067">MKVLHVYRTYFPDTQGGLEEVIRQICINAHSLEIEHSVECRVFYLSKNPMPDKFSQDGVLTIRAPLHFEIASCSISFQCMALFKEQVEWADIINYHFPWPFADMLHLLGRVKKPYVVTYHSDIVKQKGLLQLYKPLMKWFLGKADAVIATSPNYAKSSDVLSACQDKLEIIPLGISEDSYPSLENDILVSLEEKLGRDFFLFVGVLRYYKGLHLLLEALQHLPEIKVVIAGKGPEEHELKKKVEDLGLNNVIFVGYVSDAEKVALYTLSRGVIFPSHIRSEAFGVTLLEASMFSKPMISCEIETGTSFVNLNGVTGTVVDPNVPSELVKAIRDFHYDPEKVYLLGENARNRYLNHFTGKSMARSYLELYGKLLNYSSVTL</sequence>
<dbReference type="InterPro" id="IPR028098">
    <property type="entry name" value="Glyco_trans_4-like_N"/>
</dbReference>
<accession>A0A2S5KIQ8</accession>
<evidence type="ECO:0000313" key="4">
    <source>
        <dbReference type="EMBL" id="PPC74668.1"/>
    </source>
</evidence>
<reference evidence="4 5" key="1">
    <citation type="submission" date="2018-02" db="EMBL/GenBank/DDBJ databases">
        <title>novel marine gammaproteobacteria from coastal saline agro ecosystem.</title>
        <authorList>
            <person name="Krishnan R."/>
            <person name="Ramesh Kumar N."/>
        </authorList>
    </citation>
    <scope>NUCLEOTIDE SEQUENCE [LARGE SCALE GENOMIC DNA]</scope>
    <source>
        <strain evidence="4 5">228</strain>
    </source>
</reference>
<dbReference type="Gene3D" id="3.40.50.2000">
    <property type="entry name" value="Glycogen Phosphorylase B"/>
    <property type="match status" value="2"/>
</dbReference>
<evidence type="ECO:0000256" key="1">
    <source>
        <dbReference type="ARBA" id="ARBA00022679"/>
    </source>
</evidence>
<organism evidence="4 5">
    <name type="scientific">Proteobacteria bacterium 228</name>
    <dbReference type="NCBI Taxonomy" id="2083153"/>
    <lineage>
        <taxon>Bacteria</taxon>
        <taxon>Pseudomonadati</taxon>
        <taxon>Pseudomonadota</taxon>
    </lineage>
</organism>
<dbReference type="OrthoDB" id="9802525at2"/>
<dbReference type="EMBL" id="PRLP01000143">
    <property type="protein sequence ID" value="PPC74668.1"/>
    <property type="molecule type" value="Genomic_DNA"/>
</dbReference>
<dbReference type="SUPFAM" id="SSF53756">
    <property type="entry name" value="UDP-Glycosyltransferase/glycogen phosphorylase"/>
    <property type="match status" value="1"/>
</dbReference>
<evidence type="ECO:0000259" key="2">
    <source>
        <dbReference type="Pfam" id="PF00534"/>
    </source>
</evidence>
<dbReference type="PANTHER" id="PTHR46401:SF2">
    <property type="entry name" value="GLYCOSYLTRANSFERASE WBBK-RELATED"/>
    <property type="match status" value="1"/>
</dbReference>
<evidence type="ECO:0000259" key="3">
    <source>
        <dbReference type="Pfam" id="PF13439"/>
    </source>
</evidence>
<proteinExistence type="predicted"/>
<dbReference type="GO" id="GO:0016757">
    <property type="term" value="F:glycosyltransferase activity"/>
    <property type="evidence" value="ECO:0007669"/>
    <property type="project" value="InterPro"/>
</dbReference>
<feature type="domain" description="Glycosyl transferase family 1" evidence="2">
    <location>
        <begin position="191"/>
        <end position="351"/>
    </location>
</feature>
<dbReference type="InterPro" id="IPR001296">
    <property type="entry name" value="Glyco_trans_1"/>
</dbReference>
<dbReference type="Pfam" id="PF00534">
    <property type="entry name" value="Glycos_transf_1"/>
    <property type="match status" value="1"/>
</dbReference>
<evidence type="ECO:0000313" key="5">
    <source>
        <dbReference type="Proteomes" id="UP000238196"/>
    </source>
</evidence>
<name>A0A2S5KIQ8_9PROT</name>
<dbReference type="PANTHER" id="PTHR46401">
    <property type="entry name" value="GLYCOSYLTRANSFERASE WBBK-RELATED"/>
    <property type="match status" value="1"/>
</dbReference>